<organism evidence="2 3">
    <name type="scientific">Yersinia ruckeri</name>
    <dbReference type="NCBI Taxonomy" id="29486"/>
    <lineage>
        <taxon>Bacteria</taxon>
        <taxon>Pseudomonadati</taxon>
        <taxon>Pseudomonadota</taxon>
        <taxon>Gammaproteobacteria</taxon>
        <taxon>Enterobacterales</taxon>
        <taxon>Yersiniaceae</taxon>
        <taxon>Yersinia</taxon>
    </lineage>
</organism>
<evidence type="ECO:0000313" key="3">
    <source>
        <dbReference type="Proteomes" id="UP000255169"/>
    </source>
</evidence>
<evidence type="ECO:0000313" key="2">
    <source>
        <dbReference type="EMBL" id="SUQ00646.1"/>
    </source>
</evidence>
<dbReference type="Gene3D" id="3.40.1440.10">
    <property type="entry name" value="GIY-YIG endonuclease"/>
    <property type="match status" value="1"/>
</dbReference>
<keyword evidence="3" id="KW-1185">Reference proteome</keyword>
<dbReference type="InterPro" id="IPR000305">
    <property type="entry name" value="GIY-YIG_endonuc"/>
</dbReference>
<dbReference type="OrthoDB" id="1495241at2"/>
<sequence length="149" mass="16926">MGKSIAKDEIYYIYVLRLEGGSWYVGSTKRFENRMRSHFGQGGSIATKQRKAIAIDKVFEIRDYQIQSFCAHEKAEILVAIHYANQFGAENIRGAKHGKGWDDKPTEGNLRDIKKCSQFALTSDGKILISALKVVDHRDILIKTHRVVN</sequence>
<dbReference type="InterPro" id="IPR035901">
    <property type="entry name" value="GIY-YIG_endonuc_sf"/>
</dbReference>
<accession>A0A380QQI5</accession>
<gene>
    <name evidence="2" type="ORF">NCTC10476_01948</name>
</gene>
<dbReference type="Pfam" id="PF01541">
    <property type="entry name" value="GIY-YIG"/>
    <property type="match status" value="1"/>
</dbReference>
<protein>
    <submittedName>
        <fullName evidence="2">GIY-YIG catalytic domain</fullName>
    </submittedName>
</protein>
<dbReference type="CDD" id="cd00719">
    <property type="entry name" value="GIY-YIG_SF"/>
    <property type="match status" value="1"/>
</dbReference>
<dbReference type="GeneID" id="66877938"/>
<proteinExistence type="predicted"/>
<dbReference type="AlphaFoldDB" id="A0A380QQI5"/>
<dbReference type="EMBL" id="UHJG01000001">
    <property type="protein sequence ID" value="SUQ00646.1"/>
    <property type="molecule type" value="Genomic_DNA"/>
</dbReference>
<dbReference type="SUPFAM" id="SSF82771">
    <property type="entry name" value="GIY-YIG endonuclease"/>
    <property type="match status" value="1"/>
</dbReference>
<dbReference type="RefSeq" id="WP_004723374.1">
    <property type="nucleotide sequence ID" value="NZ_CCYO01000011.1"/>
</dbReference>
<dbReference type="Proteomes" id="UP000255169">
    <property type="component" value="Unassembled WGS sequence"/>
</dbReference>
<feature type="domain" description="GIY-YIG" evidence="1">
    <location>
        <begin position="9"/>
        <end position="93"/>
    </location>
</feature>
<evidence type="ECO:0000259" key="1">
    <source>
        <dbReference type="PROSITE" id="PS50164"/>
    </source>
</evidence>
<name>A0A380QQI5_YERRU</name>
<dbReference type="PROSITE" id="PS50164">
    <property type="entry name" value="GIY_YIG"/>
    <property type="match status" value="1"/>
</dbReference>
<reference evidence="2 3" key="1">
    <citation type="submission" date="2018-06" db="EMBL/GenBank/DDBJ databases">
        <authorList>
            <consortium name="Pathogen Informatics"/>
            <person name="Doyle S."/>
        </authorList>
    </citation>
    <scope>NUCLEOTIDE SEQUENCE [LARGE SCALE GENOMIC DNA]</scope>
    <source>
        <strain evidence="2 3">NCTC10476</strain>
    </source>
</reference>